<name>A0A0J7YP18_BETVV</name>
<dbReference type="eggNOG" id="ENOG502QWJJ">
    <property type="taxonomic scope" value="Eukaryota"/>
</dbReference>
<evidence type="ECO:0000259" key="1">
    <source>
        <dbReference type="Pfam" id="PF13963"/>
    </source>
</evidence>
<reference evidence="2 3" key="1">
    <citation type="journal article" date="2014" name="Nature">
        <title>The genome of the recently domesticated crop plant sugar beet (Beta vulgaris).</title>
        <authorList>
            <person name="Dohm J.C."/>
            <person name="Minoche A.E."/>
            <person name="Holtgrawe D."/>
            <person name="Capella-Gutierrez S."/>
            <person name="Zakrzewski F."/>
            <person name="Tafer H."/>
            <person name="Rupp O."/>
            <person name="Sorensen T.R."/>
            <person name="Stracke R."/>
            <person name="Reinhardt R."/>
            <person name="Goesmann A."/>
            <person name="Kraft T."/>
            <person name="Schulz B."/>
            <person name="Stadler P.F."/>
            <person name="Schmidt T."/>
            <person name="Gabaldon T."/>
            <person name="Lehrach H."/>
            <person name="Weisshaar B."/>
            <person name="Himmelbauer H."/>
        </authorList>
    </citation>
    <scope>NUCLEOTIDE SEQUENCE [LARGE SCALE GENOMIC DNA]</scope>
    <source>
        <tissue evidence="2">Taproot</tissue>
    </source>
</reference>
<proteinExistence type="predicted"/>
<sequence>WITTTKPGDPMYIAGVKEFINFAVKNGGGNDRFPCPCFMCHNLLHKRVDEILNHLSKWAFDRTYTRWIFHGEAKEKTLFMDDVSEGYDSNEGDRLEDMIHVVEENFDGNPAMFETLLSDSEKPLYNGCTKYTRLSSVLKLYNLKVGGGWSDASFTLLLEAVKDMLPEDNVLPGCTYEA</sequence>
<evidence type="ECO:0000313" key="2">
    <source>
        <dbReference type="EMBL" id="KMS64878.1"/>
    </source>
</evidence>
<feature type="non-terminal residue" evidence="2">
    <location>
        <position position="1"/>
    </location>
</feature>
<feature type="domain" description="Transposase-associated" evidence="1">
    <location>
        <begin position="1"/>
        <end position="72"/>
    </location>
</feature>
<gene>
    <name evidence="2" type="ORF">BVRB_041740</name>
</gene>
<dbReference type="OMA" id="NENRIPC"/>
<dbReference type="AlphaFoldDB" id="A0A0J7YP18"/>
<accession>A0A0J7YP18</accession>
<dbReference type="Pfam" id="PF13963">
    <property type="entry name" value="Transpos_assoc"/>
    <property type="match status" value="1"/>
</dbReference>
<evidence type="ECO:0000313" key="3">
    <source>
        <dbReference type="Proteomes" id="UP000035740"/>
    </source>
</evidence>
<feature type="non-terminal residue" evidence="2">
    <location>
        <position position="178"/>
    </location>
</feature>
<dbReference type="EMBL" id="KQ119662">
    <property type="protein sequence ID" value="KMS64878.1"/>
    <property type="molecule type" value="Genomic_DNA"/>
</dbReference>
<protein>
    <recommendedName>
        <fullName evidence="1">Transposase-associated domain-containing protein</fullName>
    </recommendedName>
</protein>
<dbReference type="InterPro" id="IPR029480">
    <property type="entry name" value="Transpos_assoc"/>
</dbReference>
<keyword evidence="3" id="KW-1185">Reference proteome</keyword>
<organism evidence="2 3">
    <name type="scientific">Beta vulgaris subsp. vulgaris</name>
    <name type="common">Beet</name>
    <dbReference type="NCBI Taxonomy" id="3555"/>
    <lineage>
        <taxon>Eukaryota</taxon>
        <taxon>Viridiplantae</taxon>
        <taxon>Streptophyta</taxon>
        <taxon>Embryophyta</taxon>
        <taxon>Tracheophyta</taxon>
        <taxon>Spermatophyta</taxon>
        <taxon>Magnoliopsida</taxon>
        <taxon>eudicotyledons</taxon>
        <taxon>Gunneridae</taxon>
        <taxon>Pentapetalae</taxon>
        <taxon>Caryophyllales</taxon>
        <taxon>Chenopodiaceae</taxon>
        <taxon>Betoideae</taxon>
        <taxon>Beta</taxon>
    </lineage>
</organism>
<dbReference type="OrthoDB" id="1729146at2759"/>
<dbReference type="Proteomes" id="UP000035740">
    <property type="component" value="Unassembled WGS sequence"/>
</dbReference>
<dbReference type="Gramene" id="KMS64878">
    <property type="protein sequence ID" value="KMS64878"/>
    <property type="gene ID" value="BVRB_041740"/>
</dbReference>